<dbReference type="EMBL" id="CAADID010000017">
    <property type="protein sequence ID" value="VFR67855.1"/>
    <property type="molecule type" value="Genomic_DNA"/>
</dbReference>
<evidence type="ECO:0000313" key="6">
    <source>
        <dbReference type="EMBL" id="VFS27424.1"/>
    </source>
</evidence>
<dbReference type="EMBL" id="CAADII010000071">
    <property type="protein sequence ID" value="VFR56988.1"/>
    <property type="molecule type" value="Genomic_DNA"/>
</dbReference>
<dbReference type="EMBL" id="CAADIP010000034">
    <property type="protein sequence ID" value="VFR93408.1"/>
    <property type="molecule type" value="Genomic_DNA"/>
</dbReference>
<proteinExistence type="predicted"/>
<dbReference type="AlphaFoldDB" id="A0A484QY81"/>
<protein>
    <submittedName>
        <fullName evidence="1">Uncharacterized protein</fullName>
    </submittedName>
</protein>
<evidence type="ECO:0000313" key="3">
    <source>
        <dbReference type="EMBL" id="VFR67855.1"/>
    </source>
</evidence>
<evidence type="ECO:0000313" key="2">
    <source>
        <dbReference type="EMBL" id="VFR56988.1"/>
    </source>
</evidence>
<evidence type="ECO:0000313" key="5">
    <source>
        <dbReference type="EMBL" id="VFR93408.1"/>
    </source>
</evidence>
<organism evidence="1">
    <name type="scientific">plant metagenome</name>
    <dbReference type="NCBI Taxonomy" id="1297885"/>
    <lineage>
        <taxon>unclassified sequences</taxon>
        <taxon>metagenomes</taxon>
        <taxon>organismal metagenomes</taxon>
    </lineage>
</organism>
<reference evidence="1" key="1">
    <citation type="submission" date="2019-03" db="EMBL/GenBank/DDBJ databases">
        <authorList>
            <person name="Danneels B."/>
        </authorList>
    </citation>
    <scope>NUCLEOTIDE SEQUENCE</scope>
</reference>
<dbReference type="EMBL" id="CAADIZ010000042">
    <property type="protein sequence ID" value="VFS27424.1"/>
    <property type="molecule type" value="Genomic_DNA"/>
</dbReference>
<dbReference type="EMBL" id="CAADIK010000020">
    <property type="protein sequence ID" value="VFR68589.1"/>
    <property type="molecule type" value="Genomic_DNA"/>
</dbReference>
<gene>
    <name evidence="1" type="ORF">ANT2_3517</name>
    <name evidence="3" type="ORF">ANT3_3520</name>
    <name evidence="2" type="ORF">BRI6_3650</name>
    <name evidence="4" type="ORF">BRI9_3711</name>
    <name evidence="5" type="ORF">IVO3_3708</name>
    <name evidence="6" type="ORF">RAN7_3641</name>
</gene>
<evidence type="ECO:0000313" key="1">
    <source>
        <dbReference type="EMBL" id="VFR42121.1"/>
    </source>
</evidence>
<accession>A0A484QY81</accession>
<name>A0A484QY81_9ZZZZ</name>
<dbReference type="EMBL" id="CAADIG010000013">
    <property type="protein sequence ID" value="VFR42121.1"/>
    <property type="molecule type" value="Genomic_DNA"/>
</dbReference>
<evidence type="ECO:0000313" key="4">
    <source>
        <dbReference type="EMBL" id="VFR68589.1"/>
    </source>
</evidence>
<sequence>MPGKLVLDSALESQIFVNFSLAGSDLRIKLHAEDANEQFGTASFDIIVEGYEPGDLGLRFHETFIPDVTRANHQAAAQHYPELANPMDGILQDYHDASSALLAFQALPHFDGVWYG</sequence>